<dbReference type="Pfam" id="PF16927">
    <property type="entry name" value="HisKA_7TM"/>
    <property type="match status" value="1"/>
</dbReference>
<dbReference type="RefSeq" id="WP_341471769.1">
    <property type="nucleotide sequence ID" value="NZ_CP128400.1"/>
</dbReference>
<evidence type="ECO:0000313" key="7">
    <source>
        <dbReference type="Proteomes" id="UP001431572"/>
    </source>
</evidence>
<name>A0A8T7M7R9_9CHLR</name>
<dbReference type="Proteomes" id="UP000521676">
    <property type="component" value="Unassembled WGS sequence"/>
</dbReference>
<proteinExistence type="predicted"/>
<evidence type="ECO:0000259" key="3">
    <source>
        <dbReference type="Pfam" id="PF16927"/>
    </source>
</evidence>
<dbReference type="Proteomes" id="UP001431572">
    <property type="component" value="Chromosome 2"/>
</dbReference>
<dbReference type="EMBL" id="JACATZ010000003">
    <property type="protein sequence ID" value="NWJ47992.1"/>
    <property type="molecule type" value="Genomic_DNA"/>
</dbReference>
<reference evidence="4 6" key="1">
    <citation type="submission" date="2020-06" db="EMBL/GenBank/DDBJ databases">
        <title>Anoxygenic phototrophic Chloroflexota member uses a Type I reaction center.</title>
        <authorList>
            <person name="Tsuji J.M."/>
            <person name="Shaw N.A."/>
            <person name="Nagashima S."/>
            <person name="Venkiteswaran J."/>
            <person name="Schiff S.L."/>
            <person name="Hanada S."/>
            <person name="Tank M."/>
            <person name="Neufeld J.D."/>
        </authorList>
    </citation>
    <scope>NUCLEOTIDE SEQUENCE [LARGE SCALE GENOMIC DNA]</scope>
    <source>
        <strain evidence="4">L227-S17</strain>
    </source>
</reference>
<feature type="transmembrane region" description="Helical" evidence="1">
    <location>
        <begin position="207"/>
        <end position="228"/>
    </location>
</feature>
<keyword evidence="1" id="KW-1133">Transmembrane helix</keyword>
<dbReference type="InterPro" id="IPR035965">
    <property type="entry name" value="PAS-like_dom_sf"/>
</dbReference>
<sequence length="437" mass="50271">MFQFTPYLLPFIFSAVSIFIVALLIWRLRHNVTVKLMLAFIACLELWIIGFIFEIAATTLDAKITLANLQFIGIDLLPIVWVGLILSYLGYFEKVRRFFIPMILYPVISQFVIWTDPLHHLFRKQPLLDITTTSIPILQNNYGIWYYFVQMPLLYIFSFSIIGLLVNTLLSASGPYRSQIIFLLISALIPLVINVFYVFGISPIPNLNLSAVGLSFTTMLIVVSYYRYQFLDLLPVARSMLVDVLQDAWIVLDRLGRIVDLNQTAQEIVKQPKQKLLGQGADTALQNTPELLNYLLAKTDKRGELQLSKNDQTNYYDVNVTIIRSKGTATNGSLVVMRDISQRVQIEHEREHLIAELREALEQIKLLSGLLPICASCKNIRDDQGYWHQVETYLEDNSDMRFSHGICPNCMQKLYPDLVDLVYKDMKDERSLKELEN</sequence>
<dbReference type="InterPro" id="IPR013656">
    <property type="entry name" value="PAS_4"/>
</dbReference>
<evidence type="ECO:0000256" key="1">
    <source>
        <dbReference type="SAM" id="Phobius"/>
    </source>
</evidence>
<feature type="transmembrane region" description="Helical" evidence="1">
    <location>
        <begin position="69"/>
        <end position="91"/>
    </location>
</feature>
<dbReference type="SUPFAM" id="SSF55785">
    <property type="entry name" value="PYP-like sensor domain (PAS domain)"/>
    <property type="match status" value="1"/>
</dbReference>
<accession>A0A8T7M7R9</accession>
<dbReference type="CDD" id="cd00130">
    <property type="entry name" value="PAS"/>
    <property type="match status" value="1"/>
</dbReference>
<dbReference type="Gene3D" id="3.30.450.20">
    <property type="entry name" value="PAS domain"/>
    <property type="match status" value="1"/>
</dbReference>
<protein>
    <submittedName>
        <fullName evidence="4">PAS domain-containing protein</fullName>
    </submittedName>
</protein>
<evidence type="ECO:0000313" key="4">
    <source>
        <dbReference type="EMBL" id="NWJ47992.1"/>
    </source>
</evidence>
<feature type="transmembrane region" description="Helical" evidence="1">
    <location>
        <begin position="6"/>
        <end position="26"/>
    </location>
</feature>
<feature type="domain" description="Histidine kinase N-terminal 7TM region" evidence="3">
    <location>
        <begin position="12"/>
        <end position="235"/>
    </location>
</feature>
<evidence type="ECO:0000259" key="2">
    <source>
        <dbReference type="Pfam" id="PF08448"/>
    </source>
</evidence>
<feature type="transmembrane region" description="Helical" evidence="1">
    <location>
        <begin position="144"/>
        <end position="168"/>
    </location>
</feature>
<keyword evidence="1" id="KW-0812">Transmembrane</keyword>
<evidence type="ECO:0000313" key="6">
    <source>
        <dbReference type="Proteomes" id="UP000521676"/>
    </source>
</evidence>
<feature type="transmembrane region" description="Helical" evidence="1">
    <location>
        <begin position="38"/>
        <end position="57"/>
    </location>
</feature>
<dbReference type="Pfam" id="PF08448">
    <property type="entry name" value="PAS_4"/>
    <property type="match status" value="1"/>
</dbReference>
<keyword evidence="7" id="KW-1185">Reference proteome</keyword>
<gene>
    <name evidence="4" type="ORF">HXX08_19225</name>
    <name evidence="5" type="ORF">OZ401_003527</name>
</gene>
<dbReference type="NCBIfam" id="TIGR00229">
    <property type="entry name" value="sensory_box"/>
    <property type="match status" value="1"/>
</dbReference>
<reference evidence="5" key="2">
    <citation type="journal article" date="2024" name="Nature">
        <title>Anoxygenic phototroph of the Chloroflexota uses a type I reaction centre.</title>
        <authorList>
            <person name="Tsuji J.M."/>
            <person name="Shaw N.A."/>
            <person name="Nagashima S."/>
            <person name="Venkiteswaran J.J."/>
            <person name="Schiff S.L."/>
            <person name="Watanabe T."/>
            <person name="Fukui M."/>
            <person name="Hanada S."/>
            <person name="Tank M."/>
            <person name="Neufeld J.D."/>
        </authorList>
    </citation>
    <scope>NUCLEOTIDE SEQUENCE</scope>
    <source>
        <strain evidence="5">L227-S17</strain>
    </source>
</reference>
<feature type="transmembrane region" description="Helical" evidence="1">
    <location>
        <begin position="180"/>
        <end position="201"/>
    </location>
</feature>
<evidence type="ECO:0000313" key="5">
    <source>
        <dbReference type="EMBL" id="WJW69897.1"/>
    </source>
</evidence>
<organism evidence="4 6">
    <name type="scientific">Candidatus Chlorohelix allophototropha</name>
    <dbReference type="NCBI Taxonomy" id="3003348"/>
    <lineage>
        <taxon>Bacteria</taxon>
        <taxon>Bacillati</taxon>
        <taxon>Chloroflexota</taxon>
        <taxon>Chloroflexia</taxon>
        <taxon>Candidatus Chloroheliales</taxon>
        <taxon>Candidatus Chloroheliaceae</taxon>
        <taxon>Candidatus Chlorohelix</taxon>
    </lineage>
</organism>
<dbReference type="InterPro" id="IPR000014">
    <property type="entry name" value="PAS"/>
</dbReference>
<dbReference type="AlphaFoldDB" id="A0A8T7M7R9"/>
<keyword evidence="1" id="KW-0472">Membrane</keyword>
<dbReference type="EMBL" id="CP128400">
    <property type="protein sequence ID" value="WJW69897.1"/>
    <property type="molecule type" value="Genomic_DNA"/>
</dbReference>
<feature type="domain" description="PAS fold-4" evidence="2">
    <location>
        <begin position="242"/>
        <end position="344"/>
    </location>
</feature>
<dbReference type="InterPro" id="IPR031621">
    <property type="entry name" value="HisKA_7TM"/>
</dbReference>